<gene>
    <name evidence="3" type="ORF">IQ241_10815</name>
</gene>
<dbReference type="PANTHER" id="PTHR43674:SF2">
    <property type="entry name" value="BETA-UREIDOPROPIONASE"/>
    <property type="match status" value="1"/>
</dbReference>
<dbReference type="GO" id="GO:0016811">
    <property type="term" value="F:hydrolase activity, acting on carbon-nitrogen (but not peptide) bonds, in linear amides"/>
    <property type="evidence" value="ECO:0007669"/>
    <property type="project" value="UniProtKB-ARBA"/>
</dbReference>
<dbReference type="PANTHER" id="PTHR43674">
    <property type="entry name" value="NITRILASE C965.09-RELATED"/>
    <property type="match status" value="1"/>
</dbReference>
<dbReference type="PROSITE" id="PS50263">
    <property type="entry name" value="CN_HYDROLASE"/>
    <property type="match status" value="2"/>
</dbReference>
<feature type="domain" description="CN hydrolase" evidence="2">
    <location>
        <begin position="288"/>
        <end position="524"/>
    </location>
</feature>
<evidence type="ECO:0000259" key="2">
    <source>
        <dbReference type="PROSITE" id="PS50263"/>
    </source>
</evidence>
<comment type="caution">
    <text evidence="3">The sequence shown here is derived from an EMBL/GenBank/DDBJ whole genome shotgun (WGS) entry which is preliminary data.</text>
</comment>
<accession>A0A8J7DR50</accession>
<feature type="domain" description="CN hydrolase" evidence="2">
    <location>
        <begin position="6"/>
        <end position="244"/>
    </location>
</feature>
<reference evidence="3" key="1">
    <citation type="submission" date="2020-10" db="EMBL/GenBank/DDBJ databases">
        <authorList>
            <person name="Castelo-Branco R."/>
            <person name="Eusebio N."/>
            <person name="Adriana R."/>
            <person name="Vieira A."/>
            <person name="Brugerolle De Fraissinette N."/>
            <person name="Rezende De Castro R."/>
            <person name="Schneider M.P."/>
            <person name="Vasconcelos V."/>
            <person name="Leao P.N."/>
        </authorList>
    </citation>
    <scope>NUCLEOTIDE SEQUENCE</scope>
    <source>
        <strain evidence="3">LEGE 07310</strain>
    </source>
</reference>
<evidence type="ECO:0000313" key="4">
    <source>
        <dbReference type="Proteomes" id="UP000636505"/>
    </source>
</evidence>
<dbReference type="CDD" id="cd07197">
    <property type="entry name" value="nitrilase"/>
    <property type="match status" value="2"/>
</dbReference>
<keyword evidence="1 3" id="KW-0378">Hydrolase</keyword>
<dbReference type="InterPro" id="IPR036526">
    <property type="entry name" value="C-N_Hydrolase_sf"/>
</dbReference>
<dbReference type="AlphaFoldDB" id="A0A8J7DR50"/>
<proteinExistence type="predicted"/>
<dbReference type="Gene3D" id="3.60.110.10">
    <property type="entry name" value="Carbon-nitrogen hydrolase"/>
    <property type="match status" value="2"/>
</dbReference>
<dbReference type="RefSeq" id="WP_193906902.1">
    <property type="nucleotide sequence ID" value="NZ_JADEXG010000021.1"/>
</dbReference>
<dbReference type="SUPFAM" id="SSF56317">
    <property type="entry name" value="Carbon-nitrogen hydrolase"/>
    <property type="match status" value="2"/>
</dbReference>
<dbReference type="Proteomes" id="UP000636505">
    <property type="component" value="Unassembled WGS sequence"/>
</dbReference>
<evidence type="ECO:0000256" key="1">
    <source>
        <dbReference type="ARBA" id="ARBA00022801"/>
    </source>
</evidence>
<organism evidence="3 4">
    <name type="scientific">Vasconcelosia minhoensis LEGE 07310</name>
    <dbReference type="NCBI Taxonomy" id="915328"/>
    <lineage>
        <taxon>Bacteria</taxon>
        <taxon>Bacillati</taxon>
        <taxon>Cyanobacteriota</taxon>
        <taxon>Cyanophyceae</taxon>
        <taxon>Nodosilineales</taxon>
        <taxon>Cymatolegaceae</taxon>
        <taxon>Vasconcelosia</taxon>
        <taxon>Vasconcelosia minhoensis</taxon>
    </lineage>
</organism>
<evidence type="ECO:0000313" key="3">
    <source>
        <dbReference type="EMBL" id="MBE9077779.1"/>
    </source>
</evidence>
<protein>
    <submittedName>
        <fullName evidence="3">Carbon-nitrogen hydrolase family protein</fullName>
    </submittedName>
</protein>
<dbReference type="EMBL" id="JADEXG010000021">
    <property type="protein sequence ID" value="MBE9077779.1"/>
    <property type="molecule type" value="Genomic_DNA"/>
</dbReference>
<dbReference type="InterPro" id="IPR050345">
    <property type="entry name" value="Aliph_Amidase/BUP"/>
</dbReference>
<dbReference type="InterPro" id="IPR003010">
    <property type="entry name" value="C-N_Hydrolase"/>
</dbReference>
<sequence>MVKPQFRASIVQTLAALGDLQHNIRLLEKYTSQAVQQGAELIVFPECMNTGYLFDSPEHCLELAESLQGEFVKAMARLCQKHGIYLASGFTEKSATDAKVYNSAILLDRSGNLILHYQKQFLATHDHNWFECGTKGCPVVETDLGRIGAMICFDGRIPEIVRCLKLNGADVILDMANFFAMDQAELWVPARALENQVWIVAATKSGVERSIYYPGGSMIVAPTGQVMAKIPYDTHDVALADIFISQVPEPGLICDRRPDTYAILEKPFEDTPLAPLLAAPLVPERSTVKVAAVQAHRTSESGSLEAAFEMISHAAKLGIQLLALPLYFGLDTWSPTVAEAKAAAAQAAMLIEQGQNIAKQYGCLMVLPLIEQISSVLASSAVLIGPDGSIMGSYQQVHLDAATRAWASPGNNLPVFETPWGRIGIILGYDGWFPESTRVLTLKGADIIVWSSAWRQAEERTLLTVPKAEDNRVYLVCANRTDCPYPGGSFVVPPDGFPSWNLDIAAPPVTRQGAVMPMFANLALSRQKLMIPKVDLVRNRPIAQ</sequence>
<name>A0A8J7DR50_9CYAN</name>
<dbReference type="Pfam" id="PF00795">
    <property type="entry name" value="CN_hydrolase"/>
    <property type="match status" value="2"/>
</dbReference>
<keyword evidence="4" id="KW-1185">Reference proteome</keyword>